<comment type="caution">
    <text evidence="9">The sequence shown here is derived from an EMBL/GenBank/DDBJ whole genome shotgun (WGS) entry which is preliminary data.</text>
</comment>
<evidence type="ECO:0000313" key="10">
    <source>
        <dbReference type="Proteomes" id="UP001249851"/>
    </source>
</evidence>
<keyword evidence="5 8" id="KW-0812">Transmembrane</keyword>
<dbReference type="EMBL" id="JARQWQ010000007">
    <property type="protein sequence ID" value="KAK2570696.1"/>
    <property type="molecule type" value="Genomic_DNA"/>
</dbReference>
<organism evidence="9 10">
    <name type="scientific">Acropora cervicornis</name>
    <name type="common">Staghorn coral</name>
    <dbReference type="NCBI Taxonomy" id="6130"/>
    <lineage>
        <taxon>Eukaryota</taxon>
        <taxon>Metazoa</taxon>
        <taxon>Cnidaria</taxon>
        <taxon>Anthozoa</taxon>
        <taxon>Hexacorallia</taxon>
        <taxon>Scleractinia</taxon>
        <taxon>Astrocoeniina</taxon>
        <taxon>Acroporidae</taxon>
        <taxon>Acropora</taxon>
    </lineage>
</organism>
<accession>A0AAD9R0W7</accession>
<dbReference type="PANTHER" id="PTHR21461">
    <property type="entry name" value="GLYCOSYLTRANSFERASE FAMILY 92 PROTEIN"/>
    <property type="match status" value="1"/>
</dbReference>
<dbReference type="EC" id="2.4.1.-" evidence="8"/>
<evidence type="ECO:0000256" key="8">
    <source>
        <dbReference type="RuleBase" id="RU366017"/>
    </source>
</evidence>
<comment type="similarity">
    <text evidence="2 8">Belongs to the glycosyltransferase 92 family.</text>
</comment>
<gene>
    <name evidence="9" type="ORF">P5673_004384</name>
</gene>
<evidence type="ECO:0000256" key="1">
    <source>
        <dbReference type="ARBA" id="ARBA00004167"/>
    </source>
</evidence>
<reference evidence="9" key="1">
    <citation type="journal article" date="2023" name="G3 (Bethesda)">
        <title>Whole genome assembly and annotation of the endangered Caribbean coral Acropora cervicornis.</title>
        <authorList>
            <person name="Selwyn J.D."/>
            <person name="Vollmer S.V."/>
        </authorList>
    </citation>
    <scope>NUCLEOTIDE SEQUENCE</scope>
    <source>
        <strain evidence="9">K2</strain>
    </source>
</reference>
<keyword evidence="4 8" id="KW-0808">Transferase</keyword>
<dbReference type="GO" id="GO:0016757">
    <property type="term" value="F:glycosyltransferase activity"/>
    <property type="evidence" value="ECO:0007669"/>
    <property type="project" value="UniProtKB-UniRule"/>
</dbReference>
<keyword evidence="10" id="KW-1185">Reference proteome</keyword>
<dbReference type="Proteomes" id="UP001249851">
    <property type="component" value="Unassembled WGS sequence"/>
</dbReference>
<dbReference type="AlphaFoldDB" id="A0AAD9R0W7"/>
<evidence type="ECO:0000256" key="2">
    <source>
        <dbReference type="ARBA" id="ARBA00007647"/>
    </source>
</evidence>
<comment type="subcellular location">
    <subcellularLocation>
        <location evidence="1">Membrane</location>
        <topology evidence="1">Single-pass membrane protein</topology>
    </subcellularLocation>
</comment>
<keyword evidence="3 8" id="KW-0328">Glycosyltransferase</keyword>
<keyword evidence="6 8" id="KW-1133">Transmembrane helix</keyword>
<dbReference type="PANTHER" id="PTHR21461:SF87">
    <property type="entry name" value="GH12965P"/>
    <property type="match status" value="1"/>
</dbReference>
<sequence length="391" mass="45817">MKRLLQCFKQLLLQCPGRTLLSKRKLFWSAVLLYSLFIFLAFSYNIIETFSERFVHQRTHFSDNIKPTLSKITATHSLKNVTSSASSTQELLEPKLTTKDKNEIIHTESSSPHNCHSWCRSKENESKPFFLTAVLLVRIYFKDLAQLTTRELRQWMYYLRYAGFQHVYVYDAYVMKSESQAQALKSLIDEGFVTYTDWSHRAFPYSISGTQVSAYQDCINRFGRDSLWQAAIDMDEYPFSPKDNQPFFVQRAVKELSKSHPAASELTMQNYLFLGKPLDDNKRPMLMDRIWRRTHGPANPLVKPIYRPLKVRYANVHHNHLAHGHTVNFAVDLLRMNHYWGARLQDWGDDTPEIIEKTRPDNLMKPIVKILPDCASRCVPSSDYLYRKQWN</sequence>
<dbReference type="GO" id="GO:0016020">
    <property type="term" value="C:membrane"/>
    <property type="evidence" value="ECO:0007669"/>
    <property type="project" value="UniProtKB-SubCell"/>
</dbReference>
<name>A0AAD9R0W7_ACRCE</name>
<protein>
    <recommendedName>
        <fullName evidence="8">Glycosyltransferase family 92 protein</fullName>
        <ecNumber evidence="8">2.4.1.-</ecNumber>
    </recommendedName>
</protein>
<dbReference type="InterPro" id="IPR008166">
    <property type="entry name" value="Glyco_transf_92"/>
</dbReference>
<reference evidence="9" key="2">
    <citation type="journal article" date="2023" name="Science">
        <title>Genomic signatures of disease resistance in endangered staghorn corals.</title>
        <authorList>
            <person name="Vollmer S.V."/>
            <person name="Selwyn J.D."/>
            <person name="Despard B.A."/>
            <person name="Roesel C.L."/>
        </authorList>
    </citation>
    <scope>NUCLEOTIDE SEQUENCE</scope>
    <source>
        <strain evidence="9">K2</strain>
    </source>
</reference>
<evidence type="ECO:0000256" key="6">
    <source>
        <dbReference type="ARBA" id="ARBA00022989"/>
    </source>
</evidence>
<evidence type="ECO:0000256" key="5">
    <source>
        <dbReference type="ARBA" id="ARBA00022692"/>
    </source>
</evidence>
<evidence type="ECO:0000256" key="7">
    <source>
        <dbReference type="ARBA" id="ARBA00023136"/>
    </source>
</evidence>
<evidence type="ECO:0000256" key="4">
    <source>
        <dbReference type="ARBA" id="ARBA00022679"/>
    </source>
</evidence>
<dbReference type="GO" id="GO:0005737">
    <property type="term" value="C:cytoplasm"/>
    <property type="evidence" value="ECO:0007669"/>
    <property type="project" value="TreeGrafter"/>
</dbReference>
<keyword evidence="7 8" id="KW-0472">Membrane</keyword>
<dbReference type="Pfam" id="PF01697">
    <property type="entry name" value="Glyco_transf_92"/>
    <property type="match status" value="1"/>
</dbReference>
<feature type="transmembrane region" description="Helical" evidence="8">
    <location>
        <begin position="26"/>
        <end position="47"/>
    </location>
</feature>
<evidence type="ECO:0000313" key="9">
    <source>
        <dbReference type="EMBL" id="KAK2570696.1"/>
    </source>
</evidence>
<evidence type="ECO:0000256" key="3">
    <source>
        <dbReference type="ARBA" id="ARBA00022676"/>
    </source>
</evidence>
<proteinExistence type="inferred from homology"/>